<dbReference type="AlphaFoldDB" id="A0A939GUT2"/>
<protein>
    <submittedName>
        <fullName evidence="1">Uncharacterized protein</fullName>
    </submittedName>
</protein>
<organism evidence="1 2">
    <name type="scientific">Comamonas denitrificans</name>
    <dbReference type="NCBI Taxonomy" id="117506"/>
    <lineage>
        <taxon>Bacteria</taxon>
        <taxon>Pseudomonadati</taxon>
        <taxon>Pseudomonadota</taxon>
        <taxon>Betaproteobacteria</taxon>
        <taxon>Burkholderiales</taxon>
        <taxon>Comamonadaceae</taxon>
        <taxon>Comamonas</taxon>
    </lineage>
</organism>
<sequence>MKMLDISTAKNPDLRASMAAMQRAAALARKTAIQTDTGIVIVRDGQIVHVSAQELRQSTDGKNAKTWATKGE</sequence>
<comment type="caution">
    <text evidence="1">The sequence shown here is derived from an EMBL/GenBank/DDBJ whole genome shotgun (WGS) entry which is preliminary data.</text>
</comment>
<evidence type="ECO:0000313" key="2">
    <source>
        <dbReference type="Proteomes" id="UP000664731"/>
    </source>
</evidence>
<accession>A0A939GUT2</accession>
<name>A0A939GUT2_9BURK</name>
<evidence type="ECO:0000313" key="1">
    <source>
        <dbReference type="EMBL" id="MBO1248424.1"/>
    </source>
</evidence>
<gene>
    <name evidence="1" type="ORF">J1777_01045</name>
</gene>
<dbReference type="Proteomes" id="UP000664731">
    <property type="component" value="Unassembled WGS sequence"/>
</dbReference>
<keyword evidence="2" id="KW-1185">Reference proteome</keyword>
<proteinExistence type="predicted"/>
<reference evidence="1" key="1">
    <citation type="submission" date="2021-03" db="EMBL/GenBank/DDBJ databases">
        <title>Comamonas denitrificans.</title>
        <authorList>
            <person name="Finster K."/>
        </authorList>
    </citation>
    <scope>NUCLEOTIDE SEQUENCE</scope>
    <source>
        <strain evidence="1">MM2021_4</strain>
    </source>
</reference>
<dbReference type="RefSeq" id="WP_207573980.1">
    <property type="nucleotide sequence ID" value="NZ_JAFNME010000002.1"/>
</dbReference>
<dbReference type="EMBL" id="JAFNME010000002">
    <property type="protein sequence ID" value="MBO1248424.1"/>
    <property type="molecule type" value="Genomic_DNA"/>
</dbReference>